<name>A0A835INQ7_9MAGN</name>
<gene>
    <name evidence="8" type="ORF">IFM89_010569</name>
</gene>
<accession>A0A835INQ7</accession>
<dbReference type="PROSITE" id="PS50966">
    <property type="entry name" value="ZF_SWIM"/>
    <property type="match status" value="1"/>
</dbReference>
<dbReference type="InterPro" id="IPR006564">
    <property type="entry name" value="Znf_PMZ"/>
</dbReference>
<dbReference type="SMART" id="SM00575">
    <property type="entry name" value="ZnF_PMZ"/>
    <property type="match status" value="1"/>
</dbReference>
<dbReference type="PANTHER" id="PTHR31669:SF291">
    <property type="entry name" value="PROTEIN FAR1-RELATED SEQUENCE"/>
    <property type="match status" value="1"/>
</dbReference>
<dbReference type="GO" id="GO:0006355">
    <property type="term" value="P:regulation of DNA-templated transcription"/>
    <property type="evidence" value="ECO:0007669"/>
    <property type="project" value="UniProtKB-UniRule"/>
</dbReference>
<evidence type="ECO:0000313" key="9">
    <source>
        <dbReference type="Proteomes" id="UP000631114"/>
    </source>
</evidence>
<dbReference type="InterPro" id="IPR018289">
    <property type="entry name" value="MULE_transposase_dom"/>
</dbReference>
<organism evidence="8 9">
    <name type="scientific">Coptis chinensis</name>
    <dbReference type="NCBI Taxonomy" id="261450"/>
    <lineage>
        <taxon>Eukaryota</taxon>
        <taxon>Viridiplantae</taxon>
        <taxon>Streptophyta</taxon>
        <taxon>Embryophyta</taxon>
        <taxon>Tracheophyta</taxon>
        <taxon>Spermatophyta</taxon>
        <taxon>Magnoliopsida</taxon>
        <taxon>Ranunculales</taxon>
        <taxon>Ranunculaceae</taxon>
        <taxon>Coptidoideae</taxon>
        <taxon>Coptis</taxon>
    </lineage>
</organism>
<dbReference type="Pfam" id="PF04434">
    <property type="entry name" value="SWIM"/>
    <property type="match status" value="1"/>
</dbReference>
<dbReference type="GO" id="GO:0005634">
    <property type="term" value="C:nucleus"/>
    <property type="evidence" value="ECO:0007669"/>
    <property type="project" value="UniProtKB-SubCell"/>
</dbReference>
<comment type="function">
    <text evidence="6">Putative transcription activator involved in regulating light control of development.</text>
</comment>
<dbReference type="GO" id="GO:0008270">
    <property type="term" value="F:zinc ion binding"/>
    <property type="evidence" value="ECO:0007669"/>
    <property type="project" value="UniProtKB-UniRule"/>
</dbReference>
<keyword evidence="2 6" id="KW-0479">Metal-binding</keyword>
<comment type="caution">
    <text evidence="8">The sequence shown here is derived from an EMBL/GenBank/DDBJ whole genome shotgun (WGS) entry which is preliminary data.</text>
</comment>
<evidence type="ECO:0000256" key="3">
    <source>
        <dbReference type="ARBA" id="ARBA00022771"/>
    </source>
</evidence>
<evidence type="ECO:0000256" key="5">
    <source>
        <dbReference type="PROSITE-ProRule" id="PRU00325"/>
    </source>
</evidence>
<dbReference type="InterPro" id="IPR058778">
    <property type="entry name" value="HTH_FAR1-11-like"/>
</dbReference>
<evidence type="ECO:0000256" key="1">
    <source>
        <dbReference type="ARBA" id="ARBA00005889"/>
    </source>
</evidence>
<keyword evidence="9" id="KW-1185">Reference proteome</keyword>
<dbReference type="InterPro" id="IPR004330">
    <property type="entry name" value="FAR1_DNA_bnd_dom"/>
</dbReference>
<evidence type="ECO:0000259" key="7">
    <source>
        <dbReference type="PROSITE" id="PS50966"/>
    </source>
</evidence>
<keyword evidence="6" id="KW-0539">Nucleus</keyword>
<keyword evidence="4 6" id="KW-0862">Zinc</keyword>
<comment type="similarity">
    <text evidence="1 6">Belongs to the FHY3/FAR1 family.</text>
</comment>
<dbReference type="PANTHER" id="PTHR31669">
    <property type="entry name" value="PROTEIN FAR1-RELATED SEQUENCE 10-RELATED"/>
    <property type="match status" value="1"/>
</dbReference>
<evidence type="ECO:0000313" key="8">
    <source>
        <dbReference type="EMBL" id="KAF9619953.1"/>
    </source>
</evidence>
<dbReference type="OrthoDB" id="128308at2759"/>
<dbReference type="Pfam" id="PF26175">
    <property type="entry name" value="HTH_FAR1"/>
    <property type="match status" value="1"/>
</dbReference>
<keyword evidence="3 5" id="KW-0863">Zinc-finger</keyword>
<dbReference type="Pfam" id="PF10551">
    <property type="entry name" value="MULE"/>
    <property type="match status" value="1"/>
</dbReference>
<dbReference type="InterPro" id="IPR007527">
    <property type="entry name" value="Znf_SWIM"/>
</dbReference>
<dbReference type="Pfam" id="PF03101">
    <property type="entry name" value="FAR1"/>
    <property type="match status" value="1"/>
</dbReference>
<comment type="subcellular location">
    <subcellularLocation>
        <location evidence="6">Nucleus</location>
    </subcellularLocation>
</comment>
<proteinExistence type="inferred from homology"/>
<dbReference type="AlphaFoldDB" id="A0A835INQ7"/>
<dbReference type="Proteomes" id="UP000631114">
    <property type="component" value="Unassembled WGS sequence"/>
</dbReference>
<evidence type="ECO:0000256" key="4">
    <source>
        <dbReference type="ARBA" id="ARBA00022833"/>
    </source>
</evidence>
<dbReference type="InterPro" id="IPR031052">
    <property type="entry name" value="FHY3/FAR1"/>
</dbReference>
<evidence type="ECO:0000256" key="6">
    <source>
        <dbReference type="RuleBase" id="RU367018"/>
    </source>
</evidence>
<reference evidence="8 9" key="1">
    <citation type="submission" date="2020-10" db="EMBL/GenBank/DDBJ databases">
        <title>The Coptis chinensis genome and diversification of protoberbering-type alkaloids.</title>
        <authorList>
            <person name="Wang B."/>
            <person name="Shu S."/>
            <person name="Song C."/>
            <person name="Liu Y."/>
        </authorList>
    </citation>
    <scope>NUCLEOTIDE SEQUENCE [LARGE SCALE GENOMIC DNA]</scope>
    <source>
        <strain evidence="8">HL-2020</strain>
        <tissue evidence="8">Leaf</tissue>
    </source>
</reference>
<evidence type="ECO:0000256" key="2">
    <source>
        <dbReference type="ARBA" id="ARBA00022723"/>
    </source>
</evidence>
<protein>
    <recommendedName>
        <fullName evidence="6">Protein FAR1-RELATED SEQUENCE</fullName>
    </recommendedName>
</protein>
<feature type="domain" description="SWIM-type" evidence="7">
    <location>
        <begin position="570"/>
        <end position="606"/>
    </location>
</feature>
<dbReference type="EMBL" id="JADFTS010000002">
    <property type="protein sequence ID" value="KAF9619953.1"/>
    <property type="molecule type" value="Genomic_DNA"/>
</dbReference>
<sequence length="775" mass="88341">MFTWCRYCICSTSYLSTERMSEGTSLVAETSENGTEFSADDSGTVEEMPEDTILSCQTSVNLVPFIGQRFVSQDAAYEFYCSFARQCGFSIRRHRTRGKDGVGRGITRRDFTCHRGGYPQIKPSEDGKLQRNRRSSRCGCPAYMRIVKKVDFDVPEWCITGFRNVHNHELLKLNEVCLLPVYCTISGDDKSRICMFAKAGMSVRQMLRLMELEKGVKLGCLPFTEIDVRNLLQSFRNVDRDNDAIDLLGMCKNVKDVDPNFRYEFKIDAHNRLEHIAWSYASSVQSYEDYGDAVVFDTTHRLDAYDMLFGIWVGVDNHGMNCFFGCVLLRDENVESFSWALKVFLGFMNRKAPKTILTDQNMWLKDAVEVEMPITKHAFYIWYIAAKFSDWFCGQLGSKYDSWKAEFHRLYSLNSVHDFEVGWKDMINAYGLHGNKHVLGLYALRTYWALPFLRSYFFAGMTNAFQAEQINTFTQRILSAQSQLGHFVEQASVIVDFKDQPGAKQKMQRKLQKVHLKTGSPIESHAATVLTPYAFCKLQDELVLAPQYASFQIDEGSFHVRHHTQVDGGCKVIWAPREELISCSCWQFEFSGIVCRHVLRVLSTNNCFHIPELYLPSRWRGVSSFSTQPMALRERGERVQVLHSMVSTLITESIESEDRLEFACEHVSIALSHLKDFPPADSHCKTDIAYDSTSDSFILPEVEDSDGIGQSFTAENYHDSIGFGMLKGRKGKHNGVEFSHKRRRFSLPCGQFGHDANDCTMIVSEGLSGGGFGFL</sequence>